<dbReference type="OrthoDB" id="5982747at2759"/>
<evidence type="ECO:0000256" key="2">
    <source>
        <dbReference type="SAM" id="MobiDB-lite"/>
    </source>
</evidence>
<feature type="region of interest" description="Disordered" evidence="2">
    <location>
        <begin position="443"/>
        <end position="480"/>
    </location>
</feature>
<dbReference type="SUPFAM" id="SSF52266">
    <property type="entry name" value="SGNH hydrolase"/>
    <property type="match status" value="1"/>
</dbReference>
<accession>A0A8S4NW59</accession>
<reference evidence="3" key="1">
    <citation type="submission" date="2022-03" db="EMBL/GenBank/DDBJ databases">
        <authorList>
            <person name="Martin C."/>
        </authorList>
    </citation>
    <scope>NUCLEOTIDE SEQUENCE</scope>
</reference>
<gene>
    <name evidence="3" type="ORF">OFUS_LOCUS12029</name>
</gene>
<feature type="compositionally biased region" description="Polar residues" evidence="2">
    <location>
        <begin position="674"/>
        <end position="693"/>
    </location>
</feature>
<dbReference type="EMBL" id="CAIIXF020000006">
    <property type="protein sequence ID" value="CAH1786064.1"/>
    <property type="molecule type" value="Genomic_DNA"/>
</dbReference>
<proteinExistence type="predicted"/>
<protein>
    <submittedName>
        <fullName evidence="3">Uncharacterized protein</fullName>
    </submittedName>
</protein>
<feature type="coiled-coil region" evidence="1">
    <location>
        <begin position="264"/>
        <end position="426"/>
    </location>
</feature>
<sequence length="693" mass="79830">MPGNMSFKNFLARREIKERVKVIEKNLSNLIPVSLKNPTGVKAKQAKFEDINNNNNSETYCVFRTRQTRLLKWVIASYLFYNDFLSAEWSKKDENKKICIELQGEGEKSTDIKYKLTIFLTTGTIQVQGNNITSFNDDFDNLKMCTDTINPSTDEESDDDTRLIDLDDNTVIDIEVEVEGEKIVVEAIKQADINIREINGVETVDMKDITPTETMDKNATKLKEVFDNENTPTKLKEVTAIQPQNTSNEKQSQNKSTKMMKLQNESLEEDNQVTREDISKLNNKLNKLETTICDLMDKIKENNNINTSGNENNLCENEVRKLRAEKKERIAFVLEQGNKIKTLQCEIEHQRTLLSSKNREIEELNETMSTKSNSILESEREIKSMKNKVKDQEMIEKKLTCKNEEIEALTEKLSEKTMLLLKKEDEIFDLTVQCKKLSDSDTAPFTQVKGKKQNTDSGNGETKPNEISIESRSSDTKGDRPKVKILGSSILAHVDPSRMYGFNTTMEQAYTIQQAKGKLENMKDKPDVIIYQVLSNDVKSESDDNIMESMEELVQLTETLKEDSKIILSLPPPRKDDAKWNVRQRALNARLEARYHDKSNVVCSSNENLGYNGHPNAKFYRDDVHINMQGTKILCANILNTLRNMFGLPHPRRNSNDRPNNWPNRYDQPRFNGRPTNYEQTRSRNNSFRSRKY</sequence>
<evidence type="ECO:0000313" key="4">
    <source>
        <dbReference type="Proteomes" id="UP000749559"/>
    </source>
</evidence>
<feature type="region of interest" description="Disordered" evidence="2">
    <location>
        <begin position="241"/>
        <end position="260"/>
    </location>
</feature>
<keyword evidence="1" id="KW-0175">Coiled coil</keyword>
<name>A0A8S4NW59_OWEFU</name>
<evidence type="ECO:0000256" key="1">
    <source>
        <dbReference type="SAM" id="Coils"/>
    </source>
</evidence>
<dbReference type="AlphaFoldDB" id="A0A8S4NW59"/>
<dbReference type="InterPro" id="IPR036514">
    <property type="entry name" value="SGNH_hydro_sf"/>
</dbReference>
<dbReference type="CDD" id="cd00229">
    <property type="entry name" value="SGNH_hydrolase"/>
    <property type="match status" value="1"/>
</dbReference>
<feature type="compositionally biased region" description="Polar residues" evidence="2">
    <location>
        <begin position="241"/>
        <end position="257"/>
    </location>
</feature>
<dbReference type="Gene3D" id="3.40.50.1110">
    <property type="entry name" value="SGNH hydrolase"/>
    <property type="match status" value="1"/>
</dbReference>
<keyword evidence="4" id="KW-1185">Reference proteome</keyword>
<evidence type="ECO:0000313" key="3">
    <source>
        <dbReference type="EMBL" id="CAH1786064.1"/>
    </source>
</evidence>
<dbReference type="Proteomes" id="UP000749559">
    <property type="component" value="Unassembled WGS sequence"/>
</dbReference>
<organism evidence="3 4">
    <name type="scientific">Owenia fusiformis</name>
    <name type="common">Polychaete worm</name>
    <dbReference type="NCBI Taxonomy" id="6347"/>
    <lineage>
        <taxon>Eukaryota</taxon>
        <taxon>Metazoa</taxon>
        <taxon>Spiralia</taxon>
        <taxon>Lophotrochozoa</taxon>
        <taxon>Annelida</taxon>
        <taxon>Polychaeta</taxon>
        <taxon>Sedentaria</taxon>
        <taxon>Canalipalpata</taxon>
        <taxon>Sabellida</taxon>
        <taxon>Oweniida</taxon>
        <taxon>Oweniidae</taxon>
        <taxon>Owenia</taxon>
    </lineage>
</organism>
<feature type="region of interest" description="Disordered" evidence="2">
    <location>
        <begin position="646"/>
        <end position="693"/>
    </location>
</feature>
<comment type="caution">
    <text evidence="3">The sequence shown here is derived from an EMBL/GenBank/DDBJ whole genome shotgun (WGS) entry which is preliminary data.</text>
</comment>